<name>A0A1H7RN62_9HYPH</name>
<accession>A0A1H7RN62</accession>
<dbReference type="STRING" id="1036779.SAMN04515666_104464"/>
<evidence type="ECO:0000313" key="2">
    <source>
        <dbReference type="Proteomes" id="UP000199664"/>
    </source>
</evidence>
<evidence type="ECO:0008006" key="3">
    <source>
        <dbReference type="Google" id="ProtNLM"/>
    </source>
</evidence>
<sequence>MNPELAAILARVSQREGVPPALLLGVLASMGDASGKPDFTRIENNLARRAGDFRSLQARLAKPSGNDPERDRLQGQAIQALADGRLAEADRLLALAEQRNLDGAAAPDALSRDRLLAAAAGRADRGAVAMLHLNPQAYREAAERYAEAALIADSAEAGSGLTYAWMQADALARRGADFSDKAAFVASIGQLRGMLAKLDNFDQTVLWAETQLRLARSLTGLSHYEGGSALLRQVVEIYRTTLEDLTRAKAPRLWTALQTRLGEALARLGEIEDDAGLLDDGVAAFRAGLSGMTRADMPREWGRLQWELGKAHVALGLRASGVSAFEAAVNCFKLVLDDRPRESVPLDWAEVQDRIGAALVGLARYYNEPVVLEEAIAAFDAALEVRRREIVPSLWAESAANRAEARLELAERIRHRAEAERATTELVMAIETLRGLGLAAEAKRREPKLRRAAVLVETLRKS</sequence>
<dbReference type="Proteomes" id="UP000199664">
    <property type="component" value="Unassembled WGS sequence"/>
</dbReference>
<protein>
    <recommendedName>
        <fullName evidence="3">Tetratricopeptide repeat-containing protein</fullName>
    </recommendedName>
</protein>
<evidence type="ECO:0000313" key="1">
    <source>
        <dbReference type="EMBL" id="SEL61633.1"/>
    </source>
</evidence>
<dbReference type="EMBL" id="FOAN01000004">
    <property type="protein sequence ID" value="SEL61633.1"/>
    <property type="molecule type" value="Genomic_DNA"/>
</dbReference>
<reference evidence="2" key="1">
    <citation type="submission" date="2016-10" db="EMBL/GenBank/DDBJ databases">
        <authorList>
            <person name="Varghese N."/>
            <person name="Submissions S."/>
        </authorList>
    </citation>
    <scope>NUCLEOTIDE SEQUENCE [LARGE SCALE GENOMIC DNA]</scope>
    <source>
        <strain evidence="2">LMG 26383,CCUG 61248,R- 45681</strain>
    </source>
</reference>
<organism evidence="1 2">
    <name type="scientific">Bosea lupini</name>
    <dbReference type="NCBI Taxonomy" id="1036779"/>
    <lineage>
        <taxon>Bacteria</taxon>
        <taxon>Pseudomonadati</taxon>
        <taxon>Pseudomonadota</taxon>
        <taxon>Alphaproteobacteria</taxon>
        <taxon>Hyphomicrobiales</taxon>
        <taxon>Boseaceae</taxon>
        <taxon>Bosea</taxon>
    </lineage>
</organism>
<dbReference type="AlphaFoldDB" id="A0A1H7RN62"/>
<gene>
    <name evidence="1" type="ORF">SAMN04515666_104464</name>
</gene>
<dbReference type="SUPFAM" id="SSF48452">
    <property type="entry name" value="TPR-like"/>
    <property type="match status" value="1"/>
</dbReference>
<dbReference type="InterPro" id="IPR011990">
    <property type="entry name" value="TPR-like_helical_dom_sf"/>
</dbReference>
<keyword evidence="2" id="KW-1185">Reference proteome</keyword>
<proteinExistence type="predicted"/>